<keyword evidence="2" id="KW-1185">Reference proteome</keyword>
<dbReference type="AlphaFoldDB" id="A0AA41W3K5"/>
<name>A0AA41W3K5_PAPNU</name>
<reference evidence="1" key="1">
    <citation type="submission" date="2022-03" db="EMBL/GenBank/DDBJ databases">
        <title>A functionally conserved STORR gene fusion in Papaver species that diverged 16.8 million years ago.</title>
        <authorList>
            <person name="Catania T."/>
        </authorList>
    </citation>
    <scope>NUCLEOTIDE SEQUENCE</scope>
    <source>
        <strain evidence="1">S-191538</strain>
    </source>
</reference>
<gene>
    <name evidence="1" type="ORF">MKW94_004916</name>
</gene>
<dbReference type="Proteomes" id="UP001177140">
    <property type="component" value="Unassembled WGS sequence"/>
</dbReference>
<evidence type="ECO:0000313" key="2">
    <source>
        <dbReference type="Proteomes" id="UP001177140"/>
    </source>
</evidence>
<accession>A0AA41W3K5</accession>
<proteinExistence type="predicted"/>
<organism evidence="1 2">
    <name type="scientific">Papaver nudicaule</name>
    <name type="common">Iceland poppy</name>
    <dbReference type="NCBI Taxonomy" id="74823"/>
    <lineage>
        <taxon>Eukaryota</taxon>
        <taxon>Viridiplantae</taxon>
        <taxon>Streptophyta</taxon>
        <taxon>Embryophyta</taxon>
        <taxon>Tracheophyta</taxon>
        <taxon>Spermatophyta</taxon>
        <taxon>Magnoliopsida</taxon>
        <taxon>Ranunculales</taxon>
        <taxon>Papaveraceae</taxon>
        <taxon>Papaveroideae</taxon>
        <taxon>Papaver</taxon>
    </lineage>
</organism>
<comment type="caution">
    <text evidence="1">The sequence shown here is derived from an EMBL/GenBank/DDBJ whole genome shotgun (WGS) entry which is preliminary data.</text>
</comment>
<dbReference type="EMBL" id="JAJJMA010348691">
    <property type="protein sequence ID" value="MCL7052345.1"/>
    <property type="molecule type" value="Genomic_DNA"/>
</dbReference>
<protein>
    <submittedName>
        <fullName evidence="1">Uncharacterized protein</fullName>
    </submittedName>
</protein>
<feature type="non-terminal residue" evidence="1">
    <location>
        <position position="106"/>
    </location>
</feature>
<evidence type="ECO:0000313" key="1">
    <source>
        <dbReference type="EMBL" id="MCL7052345.1"/>
    </source>
</evidence>
<sequence length="106" mass="11784">NSVACTLLYVHIEWNCHWSCLRFAFQTVGYLPEPGEKFSFTEARNPVMALAVYLADLVEFDVANASARSSQNNLYDESSVVQLPARHCLILEDSTGVGALLLPLKH</sequence>